<evidence type="ECO:0000313" key="1">
    <source>
        <dbReference type="EMBL" id="QPB85968.1"/>
    </source>
</evidence>
<protein>
    <recommendedName>
        <fullName evidence="3">Carboxymuconolactone decarboxylase-like domain-containing protein</fullName>
    </recommendedName>
</protein>
<gene>
    <name evidence="1" type="ORF">CWC22_023510</name>
</gene>
<evidence type="ECO:0008006" key="3">
    <source>
        <dbReference type="Google" id="ProtNLM"/>
    </source>
</evidence>
<dbReference type="Proteomes" id="UP000305729">
    <property type="component" value="Chromosome 2"/>
</dbReference>
<reference evidence="1 2" key="1">
    <citation type="submission" date="2019-10" db="EMBL/GenBank/DDBJ databases">
        <title>Pseudoalteromonas rubra S4059.</title>
        <authorList>
            <person name="Paulsen S."/>
            <person name="Wang X."/>
        </authorList>
    </citation>
    <scope>NUCLEOTIDE SEQUENCE [LARGE SCALE GENOMIC DNA]</scope>
    <source>
        <strain evidence="1 2">S4059</strain>
    </source>
</reference>
<dbReference type="Gene3D" id="1.20.1290.10">
    <property type="entry name" value="AhpD-like"/>
    <property type="match status" value="1"/>
</dbReference>
<dbReference type="RefSeq" id="WP_138536993.1">
    <property type="nucleotide sequence ID" value="NZ_CP045430.1"/>
</dbReference>
<dbReference type="SUPFAM" id="SSF69118">
    <property type="entry name" value="AhpD-like"/>
    <property type="match status" value="1"/>
</dbReference>
<sequence>MIKYILNKMLISMQKKYDYDVTYMQDVLSADLSAFFKYLKFQSMADYRGGLPAAPLYAAKLRAILWDDCGPCTQLLVNMALEAGVPATQVSAIINKDLAALPDELAQIVEFTDQVLAHNPGADDIRPHILSKWGDKGLTAIAFSISSCRVYPALKYTLGHGKACSRVVVKEQTLTPPDKNNAITG</sequence>
<proteinExistence type="predicted"/>
<name>A0A5S3V2E0_9GAMM</name>
<dbReference type="EMBL" id="CP045430">
    <property type="protein sequence ID" value="QPB85968.1"/>
    <property type="molecule type" value="Genomic_DNA"/>
</dbReference>
<dbReference type="STRING" id="43658.AT705_22640"/>
<dbReference type="InterPro" id="IPR029032">
    <property type="entry name" value="AhpD-like"/>
</dbReference>
<dbReference type="AlphaFoldDB" id="A0A5S3V2E0"/>
<accession>A0A5S3V2E0</accession>
<organism evidence="1 2">
    <name type="scientific">Pseudoalteromonas rubra</name>
    <dbReference type="NCBI Taxonomy" id="43658"/>
    <lineage>
        <taxon>Bacteria</taxon>
        <taxon>Pseudomonadati</taxon>
        <taxon>Pseudomonadota</taxon>
        <taxon>Gammaproteobacteria</taxon>
        <taxon>Alteromonadales</taxon>
        <taxon>Pseudoalteromonadaceae</taxon>
        <taxon>Pseudoalteromonas</taxon>
    </lineage>
</organism>
<evidence type="ECO:0000313" key="2">
    <source>
        <dbReference type="Proteomes" id="UP000305729"/>
    </source>
</evidence>